<dbReference type="SMART" id="SM00091">
    <property type="entry name" value="PAS"/>
    <property type="match status" value="4"/>
</dbReference>
<comment type="similarity">
    <text evidence="2">In the N-terminal section; belongs to the phytochrome family.</text>
</comment>
<name>A0A951U9J2_9CYAN</name>
<evidence type="ECO:0000259" key="14">
    <source>
        <dbReference type="PROSITE" id="PS50113"/>
    </source>
</evidence>
<dbReference type="NCBIfam" id="TIGR00229">
    <property type="entry name" value="sensory_box"/>
    <property type="match status" value="4"/>
</dbReference>
<evidence type="ECO:0000259" key="12">
    <source>
        <dbReference type="PROSITE" id="PS50109"/>
    </source>
</evidence>
<dbReference type="InterPro" id="IPR013767">
    <property type="entry name" value="PAS_fold"/>
</dbReference>
<evidence type="ECO:0000313" key="16">
    <source>
        <dbReference type="Proteomes" id="UP000753908"/>
    </source>
</evidence>
<dbReference type="CDD" id="cd00082">
    <property type="entry name" value="HisKA"/>
    <property type="match status" value="1"/>
</dbReference>
<dbReference type="Pfam" id="PF13426">
    <property type="entry name" value="PAS_9"/>
    <property type="match status" value="1"/>
</dbReference>
<dbReference type="Pfam" id="PF01590">
    <property type="entry name" value="GAF"/>
    <property type="match status" value="1"/>
</dbReference>
<evidence type="ECO:0000313" key="15">
    <source>
        <dbReference type="EMBL" id="MBW4544950.1"/>
    </source>
</evidence>
<evidence type="ECO:0000256" key="7">
    <source>
        <dbReference type="ARBA" id="ARBA00022777"/>
    </source>
</evidence>
<feature type="domain" description="PAC" evidence="14">
    <location>
        <begin position="467"/>
        <end position="522"/>
    </location>
</feature>
<feature type="domain" description="Histidine kinase" evidence="12">
    <location>
        <begin position="749"/>
        <end position="1027"/>
    </location>
</feature>
<dbReference type="SMART" id="SM00387">
    <property type="entry name" value="HATPase_c"/>
    <property type="match status" value="1"/>
</dbReference>
<dbReference type="Gene3D" id="3.30.565.10">
    <property type="entry name" value="Histidine kinase-like ATPase, C-terminal domain"/>
    <property type="match status" value="1"/>
</dbReference>
<dbReference type="InterPro" id="IPR036890">
    <property type="entry name" value="HATPase_C_sf"/>
</dbReference>
<dbReference type="PANTHER" id="PTHR43065:SF50">
    <property type="entry name" value="HISTIDINE KINASE"/>
    <property type="match status" value="1"/>
</dbReference>
<keyword evidence="8" id="KW-0067">ATP-binding</keyword>
<dbReference type="EMBL" id="JAHHIF010000012">
    <property type="protein sequence ID" value="MBW4544950.1"/>
    <property type="molecule type" value="Genomic_DNA"/>
</dbReference>
<dbReference type="InterPro" id="IPR001610">
    <property type="entry name" value="PAC"/>
</dbReference>
<dbReference type="SMART" id="SM00086">
    <property type="entry name" value="PAC"/>
    <property type="match status" value="2"/>
</dbReference>
<dbReference type="PROSITE" id="PS50112">
    <property type="entry name" value="PAS"/>
    <property type="match status" value="2"/>
</dbReference>
<evidence type="ECO:0000256" key="9">
    <source>
        <dbReference type="ARBA" id="ARBA00023012"/>
    </source>
</evidence>
<dbReference type="PROSITE" id="PS50113">
    <property type="entry name" value="PAC"/>
    <property type="match status" value="3"/>
</dbReference>
<dbReference type="Proteomes" id="UP000753908">
    <property type="component" value="Unassembled WGS sequence"/>
</dbReference>
<dbReference type="GO" id="GO:0005524">
    <property type="term" value="F:ATP binding"/>
    <property type="evidence" value="ECO:0007669"/>
    <property type="project" value="UniProtKB-KW"/>
</dbReference>
<comment type="catalytic activity">
    <reaction evidence="1">
        <text>ATP + protein L-histidine = ADP + protein N-phospho-L-histidine.</text>
        <dbReference type="EC" id="2.7.13.3"/>
    </reaction>
</comment>
<comment type="caution">
    <text evidence="15">The sequence shown here is derived from an EMBL/GenBank/DDBJ whole genome shotgun (WGS) entry which is preliminary data.</text>
</comment>
<dbReference type="EC" id="2.7.13.3" evidence="3"/>
<dbReference type="PROSITE" id="PS50109">
    <property type="entry name" value="HIS_KIN"/>
    <property type="match status" value="1"/>
</dbReference>
<dbReference type="InterPro" id="IPR005467">
    <property type="entry name" value="His_kinase_dom"/>
</dbReference>
<dbReference type="Pfam" id="PF00989">
    <property type="entry name" value="PAS"/>
    <property type="match status" value="1"/>
</dbReference>
<evidence type="ECO:0000256" key="6">
    <source>
        <dbReference type="ARBA" id="ARBA00022741"/>
    </source>
</evidence>
<dbReference type="PRINTS" id="PR00344">
    <property type="entry name" value="BCTRLSENSOR"/>
</dbReference>
<dbReference type="InterPro" id="IPR003018">
    <property type="entry name" value="GAF"/>
</dbReference>
<keyword evidence="6" id="KW-0547">Nucleotide-binding</keyword>
<dbReference type="SUPFAM" id="SSF47384">
    <property type="entry name" value="Homodimeric domain of signal transducing histidine kinase"/>
    <property type="match status" value="1"/>
</dbReference>
<dbReference type="InterPro" id="IPR029016">
    <property type="entry name" value="GAF-like_dom_sf"/>
</dbReference>
<keyword evidence="4" id="KW-0597">Phosphoprotein</keyword>
<organism evidence="15 16">
    <name type="scientific">Symplocastrum torsivum CPER-KK1</name>
    <dbReference type="NCBI Taxonomy" id="450513"/>
    <lineage>
        <taxon>Bacteria</taxon>
        <taxon>Bacillati</taxon>
        <taxon>Cyanobacteriota</taxon>
        <taxon>Cyanophyceae</taxon>
        <taxon>Oscillatoriophycideae</taxon>
        <taxon>Oscillatoriales</taxon>
        <taxon>Microcoleaceae</taxon>
        <taxon>Symplocastrum</taxon>
    </lineage>
</organism>
<keyword evidence="5" id="KW-0808">Transferase</keyword>
<dbReference type="PANTHER" id="PTHR43065">
    <property type="entry name" value="SENSOR HISTIDINE KINASE"/>
    <property type="match status" value="1"/>
</dbReference>
<sequence length="1030" mass="116638">MKSMARQQASYGTLEAQQLNNLNSGALWLYDHALAAIKGGIVITDARKRDNPIIYCNAAFLEITGYSYDEVIGRNCRFLQGLDTDQDSVKQIRQAIRAGRDCQVVLQNYRKDGTAFWNELKISPVRDANGSLTHFISLLSDITERKLAQERQQLMQFSLENAADAVFYIRPDAKFFYVNEAACKSLGYSREELLTMNLPDINPGFPVEIWREHWEDVKQHGSFTLETQHRTKDGRLIPVEITLNYLKFNDQEYSCAFARDISHRKHKDAALKKSEEQYRTLAKNFPNGAVLLFDRDLRYLIAEGVELASVGHSKESLEGKTLWDAFAPEVCQAFEPAYRGALAGETTTFEFPYGDRVYLVFILPVTNEEGEISAGMVMTQNITKLKQAEQDLRRSNALMKAQQDSALDGILVIDEKRTLTSYNRRFCEMWGIPETVRHSEDKTTLLNYMLPLITQPQKVFSHVEYLEQHPTLISRDEIYLNNGRVFDCYSSPVLSSSGECYGRIWSFRDITERKQTEAKLRQQAERERLLGGMNQRIRQSLNLTQVLNTAVAEVRQFLKCDRTLIYRFHPDWSGTVEVESVAPGWIPALGTTIEDTCFKENKALFYQRGGIRATQDIYKAGLSPCHIRLLERFQVRSSLVVPILQGDQLWGLMIAYQCSSPRQWQESEVELLKQLSIQLGIAIQQAALFEQVADELKERKAAEAALRRSKTALKKQATQLKATLQELQQAQMQLIQTEKMSSLGQLVAGVAHEINNPVTFIYGNIAHANQYAHDLLELVQLYAKHCPKPAPEVEDLIEAIDLEFLMEDFPKLLSSMNMGVNRIHQIVLSLKNFSRLDEAERKPVDIHEGLENTLLILQHRLKPEAANIQLIREYGNLPPVECYPGQLNQVFMNILNNAIDALEKSDCSHADSSHTNFRSGVIQCNTRTIKISTEIVECSEADPSRSQEPGSNQCAVIRIADNGPGIPKDARKRIFDPFFTTKPVGEGTGLGLSISYQIIVEKHGGQLLCITEPGKGTEFIVEIPLTPSKL</sequence>
<dbReference type="GO" id="GO:0006355">
    <property type="term" value="P:regulation of DNA-templated transcription"/>
    <property type="evidence" value="ECO:0007669"/>
    <property type="project" value="InterPro"/>
</dbReference>
<feature type="domain" description="PAS" evidence="13">
    <location>
        <begin position="30"/>
        <end position="99"/>
    </location>
</feature>
<dbReference type="InterPro" id="IPR036097">
    <property type="entry name" value="HisK_dim/P_sf"/>
</dbReference>
<keyword evidence="7" id="KW-0418">Kinase</keyword>
<dbReference type="Pfam" id="PF08448">
    <property type="entry name" value="PAS_4"/>
    <property type="match status" value="2"/>
</dbReference>
<evidence type="ECO:0000256" key="2">
    <source>
        <dbReference type="ARBA" id="ARBA00006402"/>
    </source>
</evidence>
<reference evidence="15" key="1">
    <citation type="submission" date="2021-05" db="EMBL/GenBank/DDBJ databases">
        <authorList>
            <person name="Pietrasiak N."/>
            <person name="Ward R."/>
            <person name="Stajich J.E."/>
            <person name="Kurbessoian T."/>
        </authorList>
    </citation>
    <scope>NUCLEOTIDE SEQUENCE</scope>
    <source>
        <strain evidence="15">CPER-KK1</strain>
    </source>
</reference>
<feature type="domain" description="Phytochrome chromophore attachment site" evidence="11">
    <location>
        <begin position="542"/>
        <end position="678"/>
    </location>
</feature>
<evidence type="ECO:0000259" key="11">
    <source>
        <dbReference type="PROSITE" id="PS50046"/>
    </source>
</evidence>
<evidence type="ECO:0000256" key="3">
    <source>
        <dbReference type="ARBA" id="ARBA00012438"/>
    </source>
</evidence>
<dbReference type="Gene3D" id="3.30.450.20">
    <property type="entry name" value="PAS domain"/>
    <property type="match status" value="4"/>
</dbReference>
<dbReference type="SUPFAM" id="SSF55781">
    <property type="entry name" value="GAF domain-like"/>
    <property type="match status" value="1"/>
</dbReference>
<keyword evidence="9" id="KW-0902">Two-component regulatory system</keyword>
<feature type="domain" description="PAS" evidence="13">
    <location>
        <begin position="151"/>
        <end position="194"/>
    </location>
</feature>
<dbReference type="GO" id="GO:0000155">
    <property type="term" value="F:phosphorelay sensor kinase activity"/>
    <property type="evidence" value="ECO:0007669"/>
    <property type="project" value="InterPro"/>
</dbReference>
<dbReference type="InterPro" id="IPR000700">
    <property type="entry name" value="PAS-assoc_C"/>
</dbReference>
<dbReference type="Gene3D" id="3.30.450.40">
    <property type="match status" value="1"/>
</dbReference>
<evidence type="ECO:0000256" key="8">
    <source>
        <dbReference type="ARBA" id="ARBA00022840"/>
    </source>
</evidence>
<feature type="domain" description="PAC" evidence="14">
    <location>
        <begin position="100"/>
        <end position="154"/>
    </location>
</feature>
<keyword evidence="10" id="KW-0175">Coiled coil</keyword>
<dbReference type="InterPro" id="IPR003661">
    <property type="entry name" value="HisK_dim/P_dom"/>
</dbReference>
<dbReference type="Pfam" id="PF02518">
    <property type="entry name" value="HATPase_c"/>
    <property type="match status" value="1"/>
</dbReference>
<dbReference type="InterPro" id="IPR016132">
    <property type="entry name" value="Phyto_chromo_attachment"/>
</dbReference>
<dbReference type="PROSITE" id="PS50046">
    <property type="entry name" value="PHYTOCHROME_2"/>
    <property type="match status" value="1"/>
</dbReference>
<dbReference type="InterPro" id="IPR035965">
    <property type="entry name" value="PAS-like_dom_sf"/>
</dbReference>
<feature type="coiled-coil region" evidence="10">
    <location>
        <begin position="710"/>
        <end position="740"/>
    </location>
</feature>
<dbReference type="InterPro" id="IPR004358">
    <property type="entry name" value="Sig_transdc_His_kin-like_C"/>
</dbReference>
<feature type="domain" description="PAC" evidence="14">
    <location>
        <begin position="342"/>
        <end position="394"/>
    </location>
</feature>
<dbReference type="InterPro" id="IPR003594">
    <property type="entry name" value="HATPase_dom"/>
</dbReference>
<evidence type="ECO:0000256" key="1">
    <source>
        <dbReference type="ARBA" id="ARBA00000085"/>
    </source>
</evidence>
<evidence type="ECO:0000256" key="10">
    <source>
        <dbReference type="SAM" id="Coils"/>
    </source>
</evidence>
<dbReference type="SUPFAM" id="SSF55874">
    <property type="entry name" value="ATPase domain of HSP90 chaperone/DNA topoisomerase II/histidine kinase"/>
    <property type="match status" value="1"/>
</dbReference>
<dbReference type="Gene3D" id="1.10.287.130">
    <property type="match status" value="1"/>
</dbReference>
<proteinExistence type="inferred from homology"/>
<protein>
    <recommendedName>
        <fullName evidence="3">histidine kinase</fullName>
        <ecNumber evidence="3">2.7.13.3</ecNumber>
    </recommendedName>
</protein>
<dbReference type="SMART" id="SM00065">
    <property type="entry name" value="GAF"/>
    <property type="match status" value="1"/>
</dbReference>
<reference evidence="15" key="2">
    <citation type="journal article" date="2022" name="Microbiol. Resour. Announc.">
        <title>Metagenome Sequencing to Explore Phylogenomics of Terrestrial Cyanobacteria.</title>
        <authorList>
            <person name="Ward R.D."/>
            <person name="Stajich J.E."/>
            <person name="Johansen J.R."/>
            <person name="Huntemann M."/>
            <person name="Clum A."/>
            <person name="Foster B."/>
            <person name="Foster B."/>
            <person name="Roux S."/>
            <person name="Palaniappan K."/>
            <person name="Varghese N."/>
            <person name="Mukherjee S."/>
            <person name="Reddy T.B.K."/>
            <person name="Daum C."/>
            <person name="Copeland A."/>
            <person name="Chen I.A."/>
            <person name="Ivanova N.N."/>
            <person name="Kyrpides N.C."/>
            <person name="Shapiro N."/>
            <person name="Eloe-Fadrosh E.A."/>
            <person name="Pietrasiak N."/>
        </authorList>
    </citation>
    <scope>NUCLEOTIDE SEQUENCE</scope>
    <source>
        <strain evidence="15">CPER-KK1</strain>
    </source>
</reference>
<evidence type="ECO:0000259" key="13">
    <source>
        <dbReference type="PROSITE" id="PS50112"/>
    </source>
</evidence>
<gene>
    <name evidence="15" type="ORF">KME25_10970</name>
</gene>
<dbReference type="InterPro" id="IPR000014">
    <property type="entry name" value="PAS"/>
</dbReference>
<dbReference type="CDD" id="cd00130">
    <property type="entry name" value="PAS"/>
    <property type="match status" value="2"/>
</dbReference>
<evidence type="ECO:0000256" key="5">
    <source>
        <dbReference type="ARBA" id="ARBA00022679"/>
    </source>
</evidence>
<dbReference type="InterPro" id="IPR013656">
    <property type="entry name" value="PAS_4"/>
</dbReference>
<dbReference type="AlphaFoldDB" id="A0A951U9J2"/>
<evidence type="ECO:0000256" key="4">
    <source>
        <dbReference type="ARBA" id="ARBA00022553"/>
    </source>
</evidence>
<dbReference type="SUPFAM" id="SSF55785">
    <property type="entry name" value="PYP-like sensor domain (PAS domain)"/>
    <property type="match status" value="4"/>
</dbReference>
<accession>A0A951U9J2</accession>